<dbReference type="EMBL" id="VDEP01000035">
    <property type="protein sequence ID" value="KAA1136292.1"/>
    <property type="molecule type" value="Genomic_DNA"/>
</dbReference>
<dbReference type="AlphaFoldDB" id="A0A5B0SEX2"/>
<evidence type="ECO:0000256" key="1">
    <source>
        <dbReference type="SAM" id="MobiDB-lite"/>
    </source>
</evidence>
<accession>A0A5B0SEX2</accession>
<feature type="compositionally biased region" description="Polar residues" evidence="1">
    <location>
        <begin position="66"/>
        <end position="78"/>
    </location>
</feature>
<protein>
    <submittedName>
        <fullName evidence="2">Uncharacterized protein</fullName>
    </submittedName>
</protein>
<feature type="region of interest" description="Disordered" evidence="1">
    <location>
        <begin position="1"/>
        <end position="41"/>
    </location>
</feature>
<organism evidence="2 3">
    <name type="scientific">Puccinia graminis f. sp. tritici</name>
    <dbReference type="NCBI Taxonomy" id="56615"/>
    <lineage>
        <taxon>Eukaryota</taxon>
        <taxon>Fungi</taxon>
        <taxon>Dikarya</taxon>
        <taxon>Basidiomycota</taxon>
        <taxon>Pucciniomycotina</taxon>
        <taxon>Pucciniomycetes</taxon>
        <taxon>Pucciniales</taxon>
        <taxon>Pucciniaceae</taxon>
        <taxon>Puccinia</taxon>
    </lineage>
</organism>
<name>A0A5B0SEX2_PUCGR</name>
<reference evidence="2 3" key="1">
    <citation type="submission" date="2019-05" db="EMBL/GenBank/DDBJ databases">
        <title>Emergence of the Ug99 lineage of the wheat stem rust pathogen through somatic hybridization.</title>
        <authorList>
            <person name="Li F."/>
            <person name="Upadhyaya N.M."/>
            <person name="Sperschneider J."/>
            <person name="Matny O."/>
            <person name="Nguyen-Phuc H."/>
            <person name="Mago R."/>
            <person name="Raley C."/>
            <person name="Miller M.E."/>
            <person name="Silverstein K.A.T."/>
            <person name="Henningsen E."/>
            <person name="Hirsch C.D."/>
            <person name="Visser B."/>
            <person name="Pretorius Z.A."/>
            <person name="Steffenson B.J."/>
            <person name="Schwessinger B."/>
            <person name="Dodds P.N."/>
            <person name="Figueroa M."/>
        </authorList>
    </citation>
    <scope>NUCLEOTIDE SEQUENCE [LARGE SCALE GENOMIC DNA]</scope>
    <source>
        <strain evidence="2 3">Ug99</strain>
    </source>
</reference>
<sequence>MGRGGYKPSSPFGGPLRREGKPWPFLTSGGSKAHFAKTKPRRRSACCEVKRPSAFLDLATSAFGQMTSSRLTGRTSPKSKLGRRRAAS</sequence>
<comment type="caution">
    <text evidence="2">The sequence shown here is derived from an EMBL/GenBank/DDBJ whole genome shotgun (WGS) entry which is preliminary data.</text>
</comment>
<feature type="region of interest" description="Disordered" evidence="1">
    <location>
        <begin position="66"/>
        <end position="88"/>
    </location>
</feature>
<dbReference type="Proteomes" id="UP000325313">
    <property type="component" value="Unassembled WGS sequence"/>
</dbReference>
<evidence type="ECO:0000313" key="2">
    <source>
        <dbReference type="EMBL" id="KAA1136292.1"/>
    </source>
</evidence>
<evidence type="ECO:0000313" key="3">
    <source>
        <dbReference type="Proteomes" id="UP000325313"/>
    </source>
</evidence>
<proteinExistence type="predicted"/>
<gene>
    <name evidence="2" type="ORF">PGTUg99_020752</name>
</gene>